<dbReference type="AlphaFoldDB" id="A0A2H3CJJ3"/>
<dbReference type="EMBL" id="KZ293708">
    <property type="protein sequence ID" value="PBK83259.1"/>
    <property type="molecule type" value="Genomic_DNA"/>
</dbReference>
<feature type="non-terminal residue" evidence="1">
    <location>
        <position position="60"/>
    </location>
</feature>
<sequence length="60" mass="6865">IFVTCPFLENRQLAHSNRLFESTGVAVFYPLLVPSLFDTLKTFPGVSQIQILWSKARFYG</sequence>
<evidence type="ECO:0000313" key="1">
    <source>
        <dbReference type="EMBL" id="PBK83259.1"/>
    </source>
</evidence>
<organism evidence="1 2">
    <name type="scientific">Armillaria gallica</name>
    <name type="common">Bulbous honey fungus</name>
    <name type="synonym">Armillaria bulbosa</name>
    <dbReference type="NCBI Taxonomy" id="47427"/>
    <lineage>
        <taxon>Eukaryota</taxon>
        <taxon>Fungi</taxon>
        <taxon>Dikarya</taxon>
        <taxon>Basidiomycota</taxon>
        <taxon>Agaricomycotina</taxon>
        <taxon>Agaricomycetes</taxon>
        <taxon>Agaricomycetidae</taxon>
        <taxon>Agaricales</taxon>
        <taxon>Marasmiineae</taxon>
        <taxon>Physalacriaceae</taxon>
        <taxon>Armillaria</taxon>
    </lineage>
</organism>
<reference evidence="2" key="1">
    <citation type="journal article" date="2017" name="Nat. Ecol. Evol.">
        <title>Genome expansion and lineage-specific genetic innovations in the forest pathogenic fungi Armillaria.</title>
        <authorList>
            <person name="Sipos G."/>
            <person name="Prasanna A.N."/>
            <person name="Walter M.C."/>
            <person name="O'Connor E."/>
            <person name="Balint B."/>
            <person name="Krizsan K."/>
            <person name="Kiss B."/>
            <person name="Hess J."/>
            <person name="Varga T."/>
            <person name="Slot J."/>
            <person name="Riley R."/>
            <person name="Boka B."/>
            <person name="Rigling D."/>
            <person name="Barry K."/>
            <person name="Lee J."/>
            <person name="Mihaltcheva S."/>
            <person name="LaButti K."/>
            <person name="Lipzen A."/>
            <person name="Waldron R."/>
            <person name="Moloney N.M."/>
            <person name="Sperisen C."/>
            <person name="Kredics L."/>
            <person name="Vagvoelgyi C."/>
            <person name="Patrignani A."/>
            <person name="Fitzpatrick D."/>
            <person name="Nagy I."/>
            <person name="Doyle S."/>
            <person name="Anderson J.B."/>
            <person name="Grigoriev I.V."/>
            <person name="Gueldener U."/>
            <person name="Muensterkoetter M."/>
            <person name="Nagy L.G."/>
        </authorList>
    </citation>
    <scope>NUCLEOTIDE SEQUENCE [LARGE SCALE GENOMIC DNA]</scope>
    <source>
        <strain evidence="2">Ar21-2</strain>
    </source>
</reference>
<dbReference type="Proteomes" id="UP000217790">
    <property type="component" value="Unassembled WGS sequence"/>
</dbReference>
<accession>A0A2H3CJJ3</accession>
<proteinExistence type="predicted"/>
<dbReference type="InParanoid" id="A0A2H3CJJ3"/>
<protein>
    <submittedName>
        <fullName evidence="1">Uncharacterized protein</fullName>
    </submittedName>
</protein>
<evidence type="ECO:0000313" key="2">
    <source>
        <dbReference type="Proteomes" id="UP000217790"/>
    </source>
</evidence>
<feature type="non-terminal residue" evidence="1">
    <location>
        <position position="1"/>
    </location>
</feature>
<keyword evidence="2" id="KW-1185">Reference proteome</keyword>
<gene>
    <name evidence="1" type="ORF">ARMGADRAFT_1019222</name>
</gene>
<name>A0A2H3CJJ3_ARMGA</name>